<dbReference type="Gene3D" id="3.40.190.150">
    <property type="entry name" value="Bordetella uptake gene, domain 1"/>
    <property type="match status" value="1"/>
</dbReference>
<name>A0A923S3D1_9BURK</name>
<dbReference type="Proteomes" id="UP000596827">
    <property type="component" value="Unassembled WGS sequence"/>
</dbReference>
<organism evidence="3 4">
    <name type="scientific">Ramlibacter albus</name>
    <dbReference type="NCBI Taxonomy" id="2079448"/>
    <lineage>
        <taxon>Bacteria</taxon>
        <taxon>Pseudomonadati</taxon>
        <taxon>Pseudomonadota</taxon>
        <taxon>Betaproteobacteria</taxon>
        <taxon>Burkholderiales</taxon>
        <taxon>Comamonadaceae</taxon>
        <taxon>Ramlibacter</taxon>
    </lineage>
</organism>
<dbReference type="CDD" id="cd07012">
    <property type="entry name" value="PBP2_Bug_TTT"/>
    <property type="match status" value="1"/>
</dbReference>
<comment type="caution">
    <text evidence="3">The sequence shown here is derived from an EMBL/GenBank/DDBJ whole genome shotgun (WGS) entry which is preliminary data.</text>
</comment>
<evidence type="ECO:0000313" key="3">
    <source>
        <dbReference type="EMBL" id="MBC5762997.1"/>
    </source>
</evidence>
<dbReference type="Pfam" id="PF03401">
    <property type="entry name" value="TctC"/>
    <property type="match status" value="1"/>
</dbReference>
<feature type="chain" id="PRO_5037226498" evidence="2">
    <location>
        <begin position="24"/>
        <end position="322"/>
    </location>
</feature>
<evidence type="ECO:0000256" key="1">
    <source>
        <dbReference type="ARBA" id="ARBA00006987"/>
    </source>
</evidence>
<accession>A0A923S3D1</accession>
<dbReference type="SUPFAM" id="SSF53850">
    <property type="entry name" value="Periplasmic binding protein-like II"/>
    <property type="match status" value="1"/>
</dbReference>
<dbReference type="PANTHER" id="PTHR42928">
    <property type="entry name" value="TRICARBOXYLATE-BINDING PROTEIN"/>
    <property type="match status" value="1"/>
</dbReference>
<dbReference type="PANTHER" id="PTHR42928:SF5">
    <property type="entry name" value="BLR1237 PROTEIN"/>
    <property type="match status" value="1"/>
</dbReference>
<dbReference type="PIRSF" id="PIRSF017082">
    <property type="entry name" value="YflP"/>
    <property type="match status" value="1"/>
</dbReference>
<keyword evidence="4" id="KW-1185">Reference proteome</keyword>
<dbReference type="EMBL" id="JACORU010000001">
    <property type="protein sequence ID" value="MBC5762997.1"/>
    <property type="molecule type" value="Genomic_DNA"/>
</dbReference>
<reference evidence="3" key="1">
    <citation type="submission" date="2020-08" db="EMBL/GenBank/DDBJ databases">
        <title>Ramlibacter sp. GTP1 16S ribosomal RNA gene genome sequencing and assembly.</title>
        <authorList>
            <person name="Kang M."/>
        </authorList>
    </citation>
    <scope>NUCLEOTIDE SEQUENCE</scope>
    <source>
        <strain evidence="3">GTP1</strain>
    </source>
</reference>
<feature type="signal peptide" evidence="2">
    <location>
        <begin position="1"/>
        <end position="23"/>
    </location>
</feature>
<comment type="similarity">
    <text evidence="1">Belongs to the UPF0065 (bug) family.</text>
</comment>
<dbReference type="AlphaFoldDB" id="A0A923S3D1"/>
<evidence type="ECO:0000256" key="2">
    <source>
        <dbReference type="SAM" id="SignalP"/>
    </source>
</evidence>
<dbReference type="RefSeq" id="WP_187079472.1">
    <property type="nucleotide sequence ID" value="NZ_JACORU010000001.1"/>
</dbReference>
<protein>
    <submittedName>
        <fullName evidence="3">Tripartite tricarboxylate transporter substrate binding protein</fullName>
    </submittedName>
</protein>
<evidence type="ECO:0000313" key="4">
    <source>
        <dbReference type="Proteomes" id="UP000596827"/>
    </source>
</evidence>
<proteinExistence type="inferred from homology"/>
<gene>
    <name evidence="3" type="ORF">H8R02_00930</name>
</gene>
<keyword evidence="2" id="KW-0732">Signal</keyword>
<dbReference type="InterPro" id="IPR042100">
    <property type="entry name" value="Bug_dom1"/>
</dbReference>
<dbReference type="InterPro" id="IPR005064">
    <property type="entry name" value="BUG"/>
</dbReference>
<dbReference type="Gene3D" id="3.40.190.10">
    <property type="entry name" value="Periplasmic binding protein-like II"/>
    <property type="match status" value="1"/>
</dbReference>
<sequence length="322" mass="34179">MKRRSFALLAAAAAVPWARHGWADNYPSRPIRVVTPIAPGGLADRVTRLFARHLSTRVSQAVVVENKPGGGGALAMDSVAKAPGDGYTLGFTFIGPAVVNPILSKSLPYELTDLAPLARIAEIHPFVLVAAPNIDAQSLSGLIKVANGRPQPMFYGSAGNASLSHLTMELFSRAAGFKVQHVPYKGESPMVVDLMAGTLATAFVSVEIAAPLVKSGKLKAIAVANRQRSSQLPDVPTIAEAGYPDFSAAGFFGFVASAKVPRTIVEQLNGHFNAITDSPEVRADFASFGIVPVTESPRQFGELLAREHDKWSRLVRETGITS</sequence>